<proteinExistence type="predicted"/>
<sequence>MPVPGDGRYEWHGFWNGDVLPSSENPQQGFITNSNDMNLPPGYPVAERKIGFEWENGARHARITQVLAQLPKVTLEDSQALQNDQVSLPAQRLVALLAPLQSQDVTTAAALALLKPWDGKVAATSPAASLEEVWFSRYLGNAYKALLLTPTQAASCGVPDTEVVLNALERPDSAFGQNPIAARDQLLLRILKEAYEALAELQGSDNSQWQWGKLHVNAIAHPLSAAAGADRALLDIGPFTKGGSPYTPNQSSYDPKNFRQTNGPSARLIIDLGNWDNSRAVNYPGQSGDPAGQHYRDLAPLWLQGQYFPLLYTRAAIDAATEQVIDLVPAATR</sequence>
<dbReference type="InterPro" id="IPR002692">
    <property type="entry name" value="S45"/>
</dbReference>
<dbReference type="PANTHER" id="PTHR34218:SF4">
    <property type="entry name" value="ACYL-HOMOSERINE LACTONE ACYLASE QUIP"/>
    <property type="match status" value="1"/>
</dbReference>
<evidence type="ECO:0000313" key="2">
    <source>
        <dbReference type="EMBL" id="CTP93132.1"/>
    </source>
</evidence>
<dbReference type="GO" id="GO:0016787">
    <property type="term" value="F:hydrolase activity"/>
    <property type="evidence" value="ECO:0007669"/>
    <property type="project" value="InterPro"/>
</dbReference>
<dbReference type="SUPFAM" id="SSF56235">
    <property type="entry name" value="N-terminal nucleophile aminohydrolases (Ntn hydrolases)"/>
    <property type="match status" value="1"/>
</dbReference>
<dbReference type="Proteomes" id="UP000041247">
    <property type="component" value="Unassembled WGS sequence"/>
</dbReference>
<gene>
    <name evidence="2" type="ORF">XTPLMG728_3533</name>
</gene>
<reference evidence="2 3" key="1">
    <citation type="submission" date="2015-07" db="EMBL/GenBank/DDBJ databases">
        <authorList>
            <person name="Noorani M."/>
        </authorList>
    </citation>
    <scope>NUCLEOTIDE SEQUENCE [LARGE SCALE GENOMIC DNA]</scope>
    <source>
        <strain evidence="2">LMG728</strain>
    </source>
</reference>
<dbReference type="EMBL" id="CXOK01000135">
    <property type="protein sequence ID" value="CTP93132.1"/>
    <property type="molecule type" value="Genomic_DNA"/>
</dbReference>
<dbReference type="InterPro" id="IPR029055">
    <property type="entry name" value="Ntn_hydrolases_N"/>
</dbReference>
<evidence type="ECO:0000313" key="3">
    <source>
        <dbReference type="Proteomes" id="UP000041247"/>
    </source>
</evidence>
<dbReference type="Gene3D" id="3.60.20.10">
    <property type="entry name" value="Glutamine Phosphoribosylpyrophosphate, subunit 1, domain 1"/>
    <property type="match status" value="1"/>
</dbReference>
<dbReference type="InterPro" id="IPR043147">
    <property type="entry name" value="Penicillin_amidase_A-knob"/>
</dbReference>
<protein>
    <submittedName>
        <fullName evidence="2">Penicillin acylase</fullName>
    </submittedName>
</protein>
<dbReference type="Gene3D" id="1.10.1400.10">
    <property type="match status" value="1"/>
</dbReference>
<comment type="subunit">
    <text evidence="1">Heterodimer of an alpha subunit and a beta subunit processed from the same precursor.</text>
</comment>
<dbReference type="PANTHER" id="PTHR34218">
    <property type="entry name" value="PEPTIDASE S45 PENICILLIN AMIDASE"/>
    <property type="match status" value="1"/>
</dbReference>
<accession>A0A0K3A788</accession>
<organism evidence="2 3">
    <name type="scientific">Xanthomonas graminis pv. poae</name>
    <dbReference type="NCBI Taxonomy" id="227946"/>
    <lineage>
        <taxon>Bacteria</taxon>
        <taxon>Pseudomonadati</taxon>
        <taxon>Pseudomonadota</taxon>
        <taxon>Gammaproteobacteria</taxon>
        <taxon>Lysobacterales</taxon>
        <taxon>Lysobacteraceae</taxon>
        <taxon>Xanthomonas</taxon>
        <taxon>Xanthomonas translucens group</taxon>
        <taxon>Xanthomonas graminis</taxon>
    </lineage>
</organism>
<dbReference type="AlphaFoldDB" id="A0A0K3A788"/>
<name>A0A0K3A788_9XANT</name>
<dbReference type="Pfam" id="PF01804">
    <property type="entry name" value="Penicil_amidase"/>
    <property type="match status" value="1"/>
</dbReference>
<dbReference type="GO" id="GO:0017000">
    <property type="term" value="P:antibiotic biosynthetic process"/>
    <property type="evidence" value="ECO:0007669"/>
    <property type="project" value="InterPro"/>
</dbReference>
<evidence type="ECO:0000256" key="1">
    <source>
        <dbReference type="ARBA" id="ARBA00038735"/>
    </source>
</evidence>